<accession>H8I9A7</accession>
<dbReference type="OrthoDB" id="107147at2157"/>
<dbReference type="HOGENOM" id="CLU_1718208_0_0_2"/>
<dbReference type="eggNOG" id="arCOG12029">
    <property type="taxonomic scope" value="Archaea"/>
</dbReference>
<evidence type="ECO:0000313" key="2">
    <source>
        <dbReference type="Proteomes" id="UP000005233"/>
    </source>
</evidence>
<name>H8I9A7_METCZ</name>
<dbReference type="RefSeq" id="WP_014405364.1">
    <property type="nucleotide sequence ID" value="NC_017034.1"/>
</dbReference>
<gene>
    <name evidence="1" type="ordered locus">Mtc_0761</name>
</gene>
<protein>
    <submittedName>
        <fullName evidence="1">Uncharacterized protein</fullName>
    </submittedName>
</protein>
<keyword evidence="2" id="KW-1185">Reference proteome</keyword>
<dbReference type="EMBL" id="CP003243">
    <property type="protein sequence ID" value="AFC99525.1"/>
    <property type="molecule type" value="Genomic_DNA"/>
</dbReference>
<dbReference type="AlphaFoldDB" id="H8I9A7"/>
<dbReference type="Proteomes" id="UP000005233">
    <property type="component" value="Chromosome"/>
</dbReference>
<dbReference type="KEGG" id="mez:Mtc_0761"/>
<reference evidence="1 2" key="1">
    <citation type="journal article" date="2012" name="J. Bacteriol.">
        <title>Complete genome sequence of a thermophilic methanogen, Methanocella conradii HZ254, isolated from Chinese rice field soil.</title>
        <authorList>
            <person name="Lu Z."/>
            <person name="Lu Y."/>
        </authorList>
    </citation>
    <scope>NUCLEOTIDE SEQUENCE [LARGE SCALE GENOMIC DNA]</scope>
    <source>
        <strain evidence="2">DSM 24694 / JCM 17849 / CGMCC 1.5162 / HZ254</strain>
    </source>
</reference>
<evidence type="ECO:0000313" key="1">
    <source>
        <dbReference type="EMBL" id="AFC99525.1"/>
    </source>
</evidence>
<proteinExistence type="predicted"/>
<dbReference type="GeneID" id="11970656"/>
<organism evidence="1 2">
    <name type="scientific">Methanocella conradii (strain DSM 24694 / JCM 17849 / CGMCC 1.5162 / HZ254)</name>
    <dbReference type="NCBI Taxonomy" id="1041930"/>
    <lineage>
        <taxon>Archaea</taxon>
        <taxon>Methanobacteriati</taxon>
        <taxon>Methanobacteriota</taxon>
        <taxon>Stenosarchaea group</taxon>
        <taxon>Methanomicrobia</taxon>
        <taxon>Methanocellales</taxon>
        <taxon>Methanocellaceae</taxon>
        <taxon>Methanocella</taxon>
    </lineage>
</organism>
<sequence>MLIKPLVISVMSLLLCIAILITVSASSTINTSTKEKANDGRLLTRDIVLQKDGQVTLGQIKTGVDNKTLLKGVEIPQSWKNLSTEKLEPTEKDWAFIKDAIKDLSEEDKNKLINEFKKICEGESKLSAEEQNDVCQKIAYYTLEATEGGERA</sequence>